<dbReference type="InParanoid" id="A0A409Y0L3"/>
<name>A0A409Y0L3_9AGAR</name>
<keyword evidence="1" id="KW-0479">Metal-binding</keyword>
<evidence type="ECO:0000256" key="2">
    <source>
        <dbReference type="ARBA" id="ARBA00022771"/>
    </source>
</evidence>
<evidence type="ECO:0000313" key="7">
    <source>
        <dbReference type="Proteomes" id="UP000284706"/>
    </source>
</evidence>
<proteinExistence type="predicted"/>
<dbReference type="Pfam" id="PF14737">
    <property type="entry name" value="DUF4470"/>
    <property type="match status" value="1"/>
</dbReference>
<evidence type="ECO:0000256" key="3">
    <source>
        <dbReference type="ARBA" id="ARBA00022833"/>
    </source>
</evidence>
<keyword evidence="2 4" id="KW-0863">Zinc-finger</keyword>
<dbReference type="Gene3D" id="6.10.140.2220">
    <property type="match status" value="1"/>
</dbReference>
<reference evidence="6 7" key="1">
    <citation type="journal article" date="2018" name="Evol. Lett.">
        <title>Horizontal gene cluster transfer increased hallucinogenic mushroom diversity.</title>
        <authorList>
            <person name="Reynolds H.T."/>
            <person name="Vijayakumar V."/>
            <person name="Gluck-Thaler E."/>
            <person name="Korotkin H.B."/>
            <person name="Matheny P.B."/>
            <person name="Slot J.C."/>
        </authorList>
    </citation>
    <scope>NUCLEOTIDE SEQUENCE [LARGE SCALE GENOMIC DNA]</scope>
    <source>
        <strain evidence="6 7">SRW20</strain>
    </source>
</reference>
<dbReference type="PANTHER" id="PTHR10237">
    <property type="entry name" value="DEFORMED EPIDERMAL AUTOREGULATORY FACTOR 1 HOMOLOG SUPPRESSIN"/>
    <property type="match status" value="1"/>
</dbReference>
<dbReference type="PROSITE" id="PS50865">
    <property type="entry name" value="ZF_MYND_2"/>
    <property type="match status" value="1"/>
</dbReference>
<dbReference type="OrthoDB" id="432970at2759"/>
<dbReference type="InterPro" id="IPR024119">
    <property type="entry name" value="TF_DEAF-1"/>
</dbReference>
<keyword evidence="3" id="KW-0862">Zinc</keyword>
<evidence type="ECO:0000256" key="1">
    <source>
        <dbReference type="ARBA" id="ARBA00022723"/>
    </source>
</evidence>
<accession>A0A409Y0L3</accession>
<organism evidence="6 7">
    <name type="scientific">Gymnopilus dilepis</name>
    <dbReference type="NCBI Taxonomy" id="231916"/>
    <lineage>
        <taxon>Eukaryota</taxon>
        <taxon>Fungi</taxon>
        <taxon>Dikarya</taxon>
        <taxon>Basidiomycota</taxon>
        <taxon>Agaricomycotina</taxon>
        <taxon>Agaricomycetes</taxon>
        <taxon>Agaricomycetidae</taxon>
        <taxon>Agaricales</taxon>
        <taxon>Agaricineae</taxon>
        <taxon>Hymenogastraceae</taxon>
        <taxon>Gymnopilus</taxon>
    </lineage>
</organism>
<gene>
    <name evidence="6" type="ORF">CVT26_006363</name>
</gene>
<dbReference type="GO" id="GO:0000981">
    <property type="term" value="F:DNA-binding transcription factor activity, RNA polymerase II-specific"/>
    <property type="evidence" value="ECO:0007669"/>
    <property type="project" value="TreeGrafter"/>
</dbReference>
<dbReference type="Pfam" id="PF01753">
    <property type="entry name" value="zf-MYND"/>
    <property type="match status" value="1"/>
</dbReference>
<dbReference type="AlphaFoldDB" id="A0A409Y0L3"/>
<dbReference type="EMBL" id="NHYE01001355">
    <property type="protein sequence ID" value="PPQ96556.1"/>
    <property type="molecule type" value="Genomic_DNA"/>
</dbReference>
<sequence>MAKLLSWPSKYFFYAIGNTSAVTLTSDLPPEEPAKVLLLGCGDPRNVLHTVFCEPRDSGRALDFTCSDFDAAVLARNVLLLTMITDEIPQSTIWNTFFHFRLDTDSHTALISQCTKLIECSSSLQTWAASKYSPFIKFSTEYTLKELRRHWTLYADMPDLPPARLSAINNAFERLSKENLQHPKRTSTLIRSLGPLGLRGEKAVFDSYRTFWKTGTIFLDGKRLAAATMLNPTFVYSLGGEGCNVHYGTDPLVPFHFAALFGNTKSSVTMPQILKAANEEFQGWCEAYFKSLSSNAPPVVRFFVGEATAVCGALKVFDSSGVTSSGIPVQQWKTQLIQLNKDEYRSSVNSSGTASAPTNFNVIHTSNLEDHMGLLNVLISSIPVLSPSSNSVIYTESLLFLGQNATKEFTEQLHVDLTVFGLLVGLAPVDYLCGFTSRSNTHELLRHNAMRKELKKEQNISQFHQMTTWKRPTSGDTIASQHPQSVSPPVFDGHQLGTLLYDVYQSLFENESSMNFWAAHQKDTLKAISVSNLAHYSRESFALFLKLIRDHLQPAEETWTTVMDRFISLQLADWSIQSMDTLHYQDLCGQFLRYGLYKAPFMNDKAAKIGPFASWDTIPDLVRIVLVIPREKLAVLEHSNPEEIGTPPLHCEIFGQSTHNLFTGVHVAFGRASFVGTKARPQVIFEEDTRGWQGDAPLVASFVISALMLTGLEPPTRMNIGFGVRNTPAACATLIKKLGFNLRVFSARLMDDNHVYVLPEQPVPSRYAAGPALPRKPSVSDSQSSGFGPLMQIGDCGPAYTGLDEQCELATALTVRLSITNEESARVFSEAGGKAVPEVSQLSPCVVRLSLKDCVQDVVFPFPVIGSSERLRLARKSRYIELIVPPSRSFLPDGMQLNPFPVIKSQGALQPWTIHRVNLAALPALDMKAKKISEWFNVHVATMMSNREISLRNKNKVDTLTFVKDTLQAIFVAAAGTGAGVPGSVGGVRRLLALRDKKTNNCDTVLFISDLRFDLAFHTMVCDGYVLPLTNTLLGAIEQKFAKLVNQTEMVSIMLLEGEVRAWKQLLPAFAERCRTWNHTPNCEYLAQGKVPLTEEMEADPLCSCGRGKDVEGMNKNPLWKSLAGHVTRIALSPLFGVSYLETVGRPPEAHKCSVCRKKGNPRLKECQGCKKVRYCSAECQKKDWKAHKPKCKS</sequence>
<dbReference type="PANTHER" id="PTHR10237:SF14">
    <property type="entry name" value="MYND-TYPE DOMAIN-CONTAINING PROTEIN"/>
    <property type="match status" value="1"/>
</dbReference>
<protein>
    <recommendedName>
        <fullName evidence="5">MYND-type domain-containing protein</fullName>
    </recommendedName>
</protein>
<feature type="domain" description="MYND-type" evidence="5">
    <location>
        <begin position="1153"/>
        <end position="1192"/>
    </location>
</feature>
<comment type="caution">
    <text evidence="6">The sequence shown here is derived from an EMBL/GenBank/DDBJ whole genome shotgun (WGS) entry which is preliminary data.</text>
</comment>
<dbReference type="STRING" id="231916.A0A409Y0L3"/>
<dbReference type="InterPro" id="IPR027974">
    <property type="entry name" value="DUF4470"/>
</dbReference>
<evidence type="ECO:0000313" key="6">
    <source>
        <dbReference type="EMBL" id="PPQ96556.1"/>
    </source>
</evidence>
<dbReference type="Proteomes" id="UP000284706">
    <property type="component" value="Unassembled WGS sequence"/>
</dbReference>
<dbReference type="GO" id="GO:0005634">
    <property type="term" value="C:nucleus"/>
    <property type="evidence" value="ECO:0007669"/>
    <property type="project" value="TreeGrafter"/>
</dbReference>
<keyword evidence="7" id="KW-1185">Reference proteome</keyword>
<dbReference type="InterPro" id="IPR002893">
    <property type="entry name" value="Znf_MYND"/>
</dbReference>
<dbReference type="GO" id="GO:0008270">
    <property type="term" value="F:zinc ion binding"/>
    <property type="evidence" value="ECO:0007669"/>
    <property type="project" value="UniProtKB-KW"/>
</dbReference>
<evidence type="ECO:0000256" key="4">
    <source>
        <dbReference type="PROSITE-ProRule" id="PRU00134"/>
    </source>
</evidence>
<evidence type="ECO:0000259" key="5">
    <source>
        <dbReference type="PROSITE" id="PS50865"/>
    </source>
</evidence>
<dbReference type="SUPFAM" id="SSF144232">
    <property type="entry name" value="HIT/MYND zinc finger-like"/>
    <property type="match status" value="1"/>
</dbReference>